<gene>
    <name evidence="2" type="ORF">QVD17_03739</name>
</gene>
<evidence type="ECO:0000313" key="2">
    <source>
        <dbReference type="EMBL" id="KAK1437939.1"/>
    </source>
</evidence>
<sequence length="338" mass="39056">MDCASLPSFYLSAPTSPRPQSPKTVQFYSMQSSPLQQTESSFFSYESGVEKTYSDEVKFEFETGQILVNEWDLEEREYRLPARANSFSAISFADELFCNGRVLPLKPPPRLQSSVPTSPRSFSSRVKNPFAQRCTWNDGFDPFMIALEKVSEEVEARASVHRRSRSYSPFRARGISRRVNCAVDSEDQDEEKEPTVPEMMERKGSMYSRWVRSQTMVKKRSEWSMQQNPSARTMIRRLCMGPNKPMKSVKPNEPNSSRESKMQRIKSVLLRYASLKKETSGNKQTRDLMAVSKISYFKRLSHSFKTKKESAEPKMAILKHDTKLPQRFIYTQGRPKLL</sequence>
<dbReference type="Pfam" id="PF07816">
    <property type="entry name" value="DUF1645"/>
    <property type="match status" value="1"/>
</dbReference>
<feature type="region of interest" description="Disordered" evidence="1">
    <location>
        <begin position="241"/>
        <end position="262"/>
    </location>
</feature>
<protein>
    <submittedName>
        <fullName evidence="2">Uncharacterized protein</fullName>
    </submittedName>
</protein>
<accession>A0AAD8L8W1</accession>
<reference evidence="2" key="1">
    <citation type="journal article" date="2023" name="bioRxiv">
        <title>Improved chromosome-level genome assembly for marigold (Tagetes erecta).</title>
        <authorList>
            <person name="Jiang F."/>
            <person name="Yuan L."/>
            <person name="Wang S."/>
            <person name="Wang H."/>
            <person name="Xu D."/>
            <person name="Wang A."/>
            <person name="Fan W."/>
        </authorList>
    </citation>
    <scope>NUCLEOTIDE SEQUENCE</scope>
    <source>
        <strain evidence="2">WSJ</strain>
        <tissue evidence="2">Leaf</tissue>
    </source>
</reference>
<evidence type="ECO:0000313" key="3">
    <source>
        <dbReference type="Proteomes" id="UP001229421"/>
    </source>
</evidence>
<name>A0AAD8L8W1_TARER</name>
<organism evidence="2 3">
    <name type="scientific">Tagetes erecta</name>
    <name type="common">African marigold</name>
    <dbReference type="NCBI Taxonomy" id="13708"/>
    <lineage>
        <taxon>Eukaryota</taxon>
        <taxon>Viridiplantae</taxon>
        <taxon>Streptophyta</taxon>
        <taxon>Embryophyta</taxon>
        <taxon>Tracheophyta</taxon>
        <taxon>Spermatophyta</taxon>
        <taxon>Magnoliopsida</taxon>
        <taxon>eudicotyledons</taxon>
        <taxon>Gunneridae</taxon>
        <taxon>Pentapetalae</taxon>
        <taxon>asterids</taxon>
        <taxon>campanulids</taxon>
        <taxon>Asterales</taxon>
        <taxon>Asteraceae</taxon>
        <taxon>Asteroideae</taxon>
        <taxon>Heliantheae alliance</taxon>
        <taxon>Tageteae</taxon>
        <taxon>Tagetes</taxon>
    </lineage>
</organism>
<evidence type="ECO:0000256" key="1">
    <source>
        <dbReference type="SAM" id="MobiDB-lite"/>
    </source>
</evidence>
<dbReference type="EMBL" id="JAUHHV010000001">
    <property type="protein sequence ID" value="KAK1437939.1"/>
    <property type="molecule type" value="Genomic_DNA"/>
</dbReference>
<dbReference type="Proteomes" id="UP001229421">
    <property type="component" value="Unassembled WGS sequence"/>
</dbReference>
<keyword evidence="3" id="KW-1185">Reference proteome</keyword>
<feature type="region of interest" description="Disordered" evidence="1">
    <location>
        <begin position="1"/>
        <end position="25"/>
    </location>
</feature>
<dbReference type="AlphaFoldDB" id="A0AAD8L8W1"/>
<proteinExistence type="predicted"/>
<comment type="caution">
    <text evidence="2">The sequence shown here is derived from an EMBL/GenBank/DDBJ whole genome shotgun (WGS) entry which is preliminary data.</text>
</comment>
<dbReference type="InterPro" id="IPR012442">
    <property type="entry name" value="DUF1645_plant"/>
</dbReference>